<organism evidence="2 3">
    <name type="scientific">Noviherbaspirillum humi</name>
    <dbReference type="NCBI Taxonomy" id="1688639"/>
    <lineage>
        <taxon>Bacteria</taxon>
        <taxon>Pseudomonadati</taxon>
        <taxon>Pseudomonadota</taxon>
        <taxon>Betaproteobacteria</taxon>
        <taxon>Burkholderiales</taxon>
        <taxon>Oxalobacteraceae</taxon>
        <taxon>Noviherbaspirillum</taxon>
    </lineage>
</organism>
<evidence type="ECO:0000256" key="1">
    <source>
        <dbReference type="SAM" id="Phobius"/>
    </source>
</evidence>
<gene>
    <name evidence="2" type="ORF">SAMN06265795_110102</name>
</gene>
<proteinExistence type="predicted"/>
<dbReference type="EMBL" id="FZOT01000010">
    <property type="protein sequence ID" value="SNS96586.1"/>
    <property type="molecule type" value="Genomic_DNA"/>
</dbReference>
<name>A0A239IS23_9BURK</name>
<keyword evidence="1" id="KW-0812">Transmembrane</keyword>
<reference evidence="2 3" key="1">
    <citation type="submission" date="2017-06" db="EMBL/GenBank/DDBJ databases">
        <authorList>
            <person name="Kim H.J."/>
            <person name="Triplett B.A."/>
        </authorList>
    </citation>
    <scope>NUCLEOTIDE SEQUENCE [LARGE SCALE GENOMIC DNA]</scope>
    <source>
        <strain evidence="2 3">U15</strain>
    </source>
</reference>
<dbReference type="RefSeq" id="WP_089400165.1">
    <property type="nucleotide sequence ID" value="NZ_FZOT01000010.1"/>
</dbReference>
<dbReference type="Proteomes" id="UP000198284">
    <property type="component" value="Unassembled WGS sequence"/>
</dbReference>
<keyword evidence="1" id="KW-0472">Membrane</keyword>
<evidence type="ECO:0000313" key="3">
    <source>
        <dbReference type="Proteomes" id="UP000198284"/>
    </source>
</evidence>
<keyword evidence="3" id="KW-1185">Reference proteome</keyword>
<feature type="transmembrane region" description="Helical" evidence="1">
    <location>
        <begin position="20"/>
        <end position="45"/>
    </location>
</feature>
<evidence type="ECO:0000313" key="2">
    <source>
        <dbReference type="EMBL" id="SNS96586.1"/>
    </source>
</evidence>
<sequence length="166" mass="18291">MNLDNPRLQAREATRLAEGLRTVALLEATKGIVVLLAGMGMFALLHQDVQALAERLVQHAQLNLASHYPRIFLDLAAGLNDRRLWQLAAAALAYALLRMVEAYGLWRRRQWAQWLAALSGGIYLPFELAELHRQVTGLGLLVLAVNAAIVGFMAYSLHRERAAAAG</sequence>
<keyword evidence="1" id="KW-1133">Transmembrane helix</keyword>
<protein>
    <submittedName>
        <fullName evidence="2">Uncharacterized membrane protein, DUF2068 family</fullName>
    </submittedName>
</protein>
<feature type="transmembrane region" description="Helical" evidence="1">
    <location>
        <begin position="135"/>
        <end position="157"/>
    </location>
</feature>
<dbReference type="OrthoDB" id="121772at2"/>
<accession>A0A239IS23</accession>
<dbReference type="Pfam" id="PF09900">
    <property type="entry name" value="DUF2127"/>
    <property type="match status" value="1"/>
</dbReference>
<feature type="transmembrane region" description="Helical" evidence="1">
    <location>
        <begin position="83"/>
        <end position="100"/>
    </location>
</feature>
<dbReference type="InterPro" id="IPR021125">
    <property type="entry name" value="DUF2127"/>
</dbReference>
<dbReference type="AlphaFoldDB" id="A0A239IS23"/>